<dbReference type="RefSeq" id="XP_002108186.1">
    <property type="nucleotide sequence ID" value="XM_002108150.1"/>
</dbReference>
<dbReference type="GeneID" id="6749401"/>
<dbReference type="STRING" id="10228.B3RIA3"/>
<feature type="repeat" description="RCC1" evidence="2">
    <location>
        <begin position="67"/>
        <end position="126"/>
    </location>
</feature>
<dbReference type="HOGENOM" id="CLU_446444_0_0_1"/>
<dbReference type="EMBL" id="DS985241">
    <property type="protein sequence ID" value="EDV28984.1"/>
    <property type="molecule type" value="Genomic_DNA"/>
</dbReference>
<dbReference type="KEGG" id="tad:TRIADDRAFT_52403"/>
<evidence type="ECO:0000256" key="1">
    <source>
        <dbReference type="ARBA" id="ARBA00022737"/>
    </source>
</evidence>
<protein>
    <submittedName>
        <fullName evidence="3">Uncharacterized protein</fullName>
    </submittedName>
</protein>
<sequence>MSCGPAHCAIVVENEVHTLSYGLNHDGKLNKQDGFLMSVIRLSPFEKIAIKEVSCGAEHTVALTKQGVIYGWGSSSFGQCCFIITELKLGSEAGCCYQQPSLIGFFNNPCITVACGFYHTLTITDDHSLWSWGWGIHGQLGHSRVQFTHSGQAVVTYDEITFVWGRSQQDNLKKSLNPQSYDRLQKNLYLGDGKEFHVFEPKQVLIPTRGKILQVSCGLDYTIVLVKGGSVFIIRRGCIKEVATNSRSWNGPKNIQSVCGGYFYSVLTDDLGRAWVIDQIFDDVKCHIVKNITTTSGIDERKSLNDIEQDGNKLITKVDSSNNNLESDISFKPYNYDSVGIALSMLKGIYNNENLIRFCIDGMHWEFVSKLFDNCNLIPQIFNAWKVVNMPNEAIENILMDYLEVLSRCLIYLLYKQSHNGNVNIHSYMNRKIFTPSMCFNVKFINVALQMLENDKLSYAEVYQARFRSHSSNDGLIARHFCRDTGKNFDTYKRRWQQVANNVDKDISYEQCLSVSPALKRVSSGSSFDILRRDEDDVESRNIVIFGCGHSYSRDYFDSHVLKGYLDRSKLRDDKEATFSKTLIRLYSRAVTEQKIPSACIICVSKILSALK</sequence>
<evidence type="ECO:0000313" key="4">
    <source>
        <dbReference type="Proteomes" id="UP000009022"/>
    </source>
</evidence>
<accession>B3RIA3</accession>
<dbReference type="AlphaFoldDB" id="B3RIA3"/>
<dbReference type="PANTHER" id="PTHR22870:SF408">
    <property type="entry name" value="OS09G0560450 PROTEIN"/>
    <property type="match status" value="1"/>
</dbReference>
<dbReference type="SUPFAM" id="SSF50985">
    <property type="entry name" value="RCC1/BLIP-II"/>
    <property type="match status" value="1"/>
</dbReference>
<dbReference type="PROSITE" id="PS50012">
    <property type="entry name" value="RCC1_3"/>
    <property type="match status" value="2"/>
</dbReference>
<dbReference type="PhylomeDB" id="B3RIA3"/>
<evidence type="ECO:0000313" key="3">
    <source>
        <dbReference type="EMBL" id="EDV28984.1"/>
    </source>
</evidence>
<dbReference type="eggNOG" id="KOG1426">
    <property type="taxonomic scope" value="Eukaryota"/>
</dbReference>
<dbReference type="PANTHER" id="PTHR22870">
    <property type="entry name" value="REGULATOR OF CHROMOSOME CONDENSATION"/>
    <property type="match status" value="1"/>
</dbReference>
<dbReference type="PROSITE" id="PS00626">
    <property type="entry name" value="RCC1_2"/>
    <property type="match status" value="2"/>
</dbReference>
<proteinExistence type="predicted"/>
<name>B3RIA3_TRIAD</name>
<keyword evidence="4" id="KW-1185">Reference proteome</keyword>
<reference evidence="3 4" key="1">
    <citation type="journal article" date="2008" name="Nature">
        <title>The Trichoplax genome and the nature of placozoans.</title>
        <authorList>
            <person name="Srivastava M."/>
            <person name="Begovic E."/>
            <person name="Chapman J."/>
            <person name="Putnam N.H."/>
            <person name="Hellsten U."/>
            <person name="Kawashima T."/>
            <person name="Kuo A."/>
            <person name="Mitros T."/>
            <person name="Salamov A."/>
            <person name="Carpenter M.L."/>
            <person name="Signorovitch A.Y."/>
            <person name="Moreno M.A."/>
            <person name="Kamm K."/>
            <person name="Grimwood J."/>
            <person name="Schmutz J."/>
            <person name="Shapiro H."/>
            <person name="Grigoriev I.V."/>
            <person name="Buss L.W."/>
            <person name="Schierwater B."/>
            <person name="Dellaporta S.L."/>
            <person name="Rokhsar D.S."/>
        </authorList>
    </citation>
    <scope>NUCLEOTIDE SEQUENCE [LARGE SCALE GENOMIC DNA]</scope>
    <source>
        <strain evidence="3 4">Grell-BS-1999</strain>
    </source>
</reference>
<gene>
    <name evidence="3" type="ORF">TRIADDRAFT_52403</name>
</gene>
<dbReference type="InterPro" id="IPR009091">
    <property type="entry name" value="RCC1/BLIP-II"/>
</dbReference>
<dbReference type="CTD" id="6749401"/>
<feature type="repeat" description="RCC1" evidence="2">
    <location>
        <begin position="16"/>
        <end position="66"/>
    </location>
</feature>
<evidence type="ECO:0000256" key="2">
    <source>
        <dbReference type="PROSITE-ProRule" id="PRU00235"/>
    </source>
</evidence>
<dbReference type="InParanoid" id="B3RIA3"/>
<keyword evidence="1" id="KW-0677">Repeat</keyword>
<dbReference type="Pfam" id="PF13540">
    <property type="entry name" value="RCC1_2"/>
    <property type="match status" value="2"/>
</dbReference>
<dbReference type="InterPro" id="IPR051210">
    <property type="entry name" value="Ub_ligase/GEF_domain"/>
</dbReference>
<dbReference type="OrthoDB" id="10256179at2759"/>
<dbReference type="Gene3D" id="2.130.10.30">
    <property type="entry name" value="Regulator of chromosome condensation 1/beta-lactamase-inhibitor protein II"/>
    <property type="match status" value="2"/>
</dbReference>
<dbReference type="Proteomes" id="UP000009022">
    <property type="component" value="Unassembled WGS sequence"/>
</dbReference>
<dbReference type="InterPro" id="IPR000408">
    <property type="entry name" value="Reg_chr_condens"/>
</dbReference>
<organism evidence="3 4">
    <name type="scientific">Trichoplax adhaerens</name>
    <name type="common">Trichoplax reptans</name>
    <dbReference type="NCBI Taxonomy" id="10228"/>
    <lineage>
        <taxon>Eukaryota</taxon>
        <taxon>Metazoa</taxon>
        <taxon>Placozoa</taxon>
        <taxon>Uniplacotomia</taxon>
        <taxon>Trichoplacea</taxon>
        <taxon>Trichoplacidae</taxon>
        <taxon>Trichoplax</taxon>
    </lineage>
</organism>